<feature type="chain" id="PRO_5045845348" description="High-affinity zinc uptake system protein ZnuA" evidence="7">
    <location>
        <begin position="19"/>
        <end position="373"/>
    </location>
</feature>
<dbReference type="SUPFAM" id="SSF53807">
    <property type="entry name" value="Helical backbone' metal receptor"/>
    <property type="match status" value="1"/>
</dbReference>
<accession>A0ABU8QEE3</accession>
<dbReference type="PANTHER" id="PTHR42953:SF3">
    <property type="entry name" value="HIGH-AFFINITY ZINC UPTAKE SYSTEM PROTEIN ZNUA"/>
    <property type="match status" value="1"/>
</dbReference>
<reference evidence="8 9" key="1">
    <citation type="submission" date="2024-03" db="EMBL/GenBank/DDBJ databases">
        <title>Cognatishimia coralii sp. nov., a marine bacterium isolated from coral surrounding seawater.</title>
        <authorList>
            <person name="Liu X."/>
            <person name="Liu S."/>
            <person name="Sun H."/>
            <person name="Zhang Y."/>
        </authorList>
    </citation>
    <scope>NUCLEOTIDE SEQUENCE [LARGE SCALE GENOMIC DNA]</scope>
    <source>
        <strain evidence="8 9">D5M38</strain>
    </source>
</reference>
<proteinExistence type="inferred from homology"/>
<keyword evidence="5" id="KW-0406">Ion transport</keyword>
<evidence type="ECO:0000313" key="9">
    <source>
        <dbReference type="Proteomes" id="UP001368270"/>
    </source>
</evidence>
<evidence type="ECO:0000256" key="5">
    <source>
        <dbReference type="ARBA" id="ARBA00022906"/>
    </source>
</evidence>
<comment type="caution">
    <text evidence="8">The sequence shown here is derived from an EMBL/GenBank/DDBJ whole genome shotgun (WGS) entry which is preliminary data.</text>
</comment>
<evidence type="ECO:0000256" key="6">
    <source>
        <dbReference type="SAM" id="MobiDB-lite"/>
    </source>
</evidence>
<keyword evidence="5" id="KW-0862">Zinc</keyword>
<keyword evidence="5" id="KW-0864">Zinc transport</keyword>
<evidence type="ECO:0000256" key="1">
    <source>
        <dbReference type="ARBA" id="ARBA00011028"/>
    </source>
</evidence>
<dbReference type="PANTHER" id="PTHR42953">
    <property type="entry name" value="HIGH-AFFINITY ZINC UPTAKE SYSTEM PROTEIN ZNUA-RELATED"/>
    <property type="match status" value="1"/>
</dbReference>
<organism evidence="8 9">
    <name type="scientific">Cognatishimia coralii</name>
    <dbReference type="NCBI Taxonomy" id="3083254"/>
    <lineage>
        <taxon>Bacteria</taxon>
        <taxon>Pseudomonadati</taxon>
        <taxon>Pseudomonadota</taxon>
        <taxon>Alphaproteobacteria</taxon>
        <taxon>Rhodobacterales</taxon>
        <taxon>Paracoccaceae</taxon>
        <taxon>Cognatishimia</taxon>
    </lineage>
</organism>
<dbReference type="Proteomes" id="UP001368270">
    <property type="component" value="Unassembled WGS sequence"/>
</dbReference>
<keyword evidence="3" id="KW-0813">Transport</keyword>
<evidence type="ECO:0000256" key="7">
    <source>
        <dbReference type="SAM" id="SignalP"/>
    </source>
</evidence>
<evidence type="ECO:0000313" key="8">
    <source>
        <dbReference type="EMBL" id="MEJ5217778.1"/>
    </source>
</evidence>
<keyword evidence="9" id="KW-1185">Reference proteome</keyword>
<name>A0ABU8QEE3_9RHOB</name>
<gene>
    <name evidence="8" type="ORF">WG622_05970</name>
</gene>
<feature type="signal peptide" evidence="7">
    <location>
        <begin position="1"/>
        <end position="18"/>
    </location>
</feature>
<evidence type="ECO:0000256" key="2">
    <source>
        <dbReference type="ARBA" id="ARBA00015915"/>
    </source>
</evidence>
<evidence type="ECO:0000256" key="4">
    <source>
        <dbReference type="ARBA" id="ARBA00022729"/>
    </source>
</evidence>
<feature type="compositionally biased region" description="Basic and acidic residues" evidence="6">
    <location>
        <begin position="121"/>
        <end position="207"/>
    </location>
</feature>
<evidence type="ECO:0000256" key="3">
    <source>
        <dbReference type="ARBA" id="ARBA00022448"/>
    </source>
</evidence>
<dbReference type="Gene3D" id="3.40.50.1980">
    <property type="entry name" value="Nitrogenase molybdenum iron protein domain"/>
    <property type="match status" value="3"/>
</dbReference>
<protein>
    <recommendedName>
        <fullName evidence="2">High-affinity zinc uptake system protein ZnuA</fullName>
    </recommendedName>
</protein>
<dbReference type="Pfam" id="PF01297">
    <property type="entry name" value="ZnuA"/>
    <property type="match status" value="1"/>
</dbReference>
<dbReference type="EMBL" id="JBBGAZ010000002">
    <property type="protein sequence ID" value="MEJ5217778.1"/>
    <property type="molecule type" value="Genomic_DNA"/>
</dbReference>
<sequence>MKIRAFSALMLTTTAAYADVPNVVTDIPAVHSLVSQVMGDLGSPKLLMKQGSSPHGYSMRPSEARALQEADMVVWIGEDLTPWLESSIENLAPEAESLELLHAHGTEVLNFRETPIFAGDEHDEHHEDHDDHDEHKGEHHDDHDDHEEHADEGHGHDDHKDEHHDDHDDHDDHKDEHGHDDHDEEGHDEHAEEGHHDEHGHDHDGADPHAWLNPHNAATWVGEIAEHLSELDPENAATYEANAAAAAEELEALEGALAAQLAPYSGAKFIVFHDAYQYFEEATGLKATGALQVSDATPPSAARLTEIQAEIQEHNITCVFSEPQFSDALVKSVTNGQVSATVIDPLGVGLDLGAGLYTELLQNIADSIEGCIK</sequence>
<keyword evidence="4 7" id="KW-0732">Signal</keyword>
<dbReference type="RefSeq" id="WP_339402758.1">
    <property type="nucleotide sequence ID" value="NZ_JBBGAZ010000002.1"/>
</dbReference>
<feature type="region of interest" description="Disordered" evidence="6">
    <location>
        <begin position="121"/>
        <end position="213"/>
    </location>
</feature>
<dbReference type="InterPro" id="IPR006127">
    <property type="entry name" value="ZnuA-like"/>
</dbReference>
<comment type="similarity">
    <text evidence="1">Belongs to the bacterial solute-binding protein 9 family.</text>
</comment>
<dbReference type="InterPro" id="IPR050492">
    <property type="entry name" value="Bact_metal-bind_prot9"/>
</dbReference>